<feature type="domain" description="N-acetyltransferase" evidence="2">
    <location>
        <begin position="51"/>
        <end position="191"/>
    </location>
</feature>
<feature type="region of interest" description="Disordered" evidence="1">
    <location>
        <begin position="1"/>
        <end position="32"/>
    </location>
</feature>
<dbReference type="InterPro" id="IPR016181">
    <property type="entry name" value="Acyl_CoA_acyltransferase"/>
</dbReference>
<evidence type="ECO:0000259" key="2">
    <source>
        <dbReference type="Pfam" id="PF13302"/>
    </source>
</evidence>
<evidence type="ECO:0000256" key="1">
    <source>
        <dbReference type="SAM" id="MobiDB-lite"/>
    </source>
</evidence>
<proteinExistence type="predicted"/>
<dbReference type="GO" id="GO:0016747">
    <property type="term" value="F:acyltransferase activity, transferring groups other than amino-acyl groups"/>
    <property type="evidence" value="ECO:0007669"/>
    <property type="project" value="InterPro"/>
</dbReference>
<dbReference type="InterPro" id="IPR000182">
    <property type="entry name" value="GNAT_dom"/>
</dbReference>
<dbReference type="PANTHER" id="PTHR43610">
    <property type="entry name" value="BLL6696 PROTEIN"/>
    <property type="match status" value="1"/>
</dbReference>
<evidence type="ECO:0000313" key="4">
    <source>
        <dbReference type="Proteomes" id="UP000466794"/>
    </source>
</evidence>
<name>A0A7K1VBR8_9NOCA</name>
<dbReference type="PANTHER" id="PTHR43610:SF1">
    <property type="entry name" value="N-ACETYLTRANSFERASE DOMAIN-CONTAINING PROTEIN"/>
    <property type="match status" value="1"/>
</dbReference>
<dbReference type="Proteomes" id="UP000466794">
    <property type="component" value="Unassembled WGS sequence"/>
</dbReference>
<dbReference type="RefSeq" id="WP_157393646.1">
    <property type="nucleotide sequence ID" value="NZ_WRPP01000018.1"/>
</dbReference>
<accession>A0A7K1VBR8</accession>
<gene>
    <name evidence="3" type="ORF">GPX89_43415</name>
</gene>
<sequence>MSIETRADAQDVTESSRFQPVSDPRPNDSVWPDMVWPIPEGTVLTGRFVELTPTDPAADAGELFRALDHARVWAHVPGQPEDAAQFEERLRQLDSLPDWQVWTVRTRREIGGNPAGAIIGVTAYLDVHQRDARLEIGFTIYTPSVWGGAINPEAKLLLLEHAFETLRAGRVQLKTDVRNHRSQQAISRLGAVYEGTLRRQFRREDGTIRDSVLFSIIAEEWPMVRDRLARRLAGFGAS</sequence>
<protein>
    <submittedName>
        <fullName evidence="3">GNAT family N-acetyltransferase</fullName>
    </submittedName>
</protein>
<reference evidence="3 4" key="1">
    <citation type="submission" date="2019-12" db="EMBL/GenBank/DDBJ databases">
        <title>Nocardia sp. nov. ET3-3 isolated from soil.</title>
        <authorList>
            <person name="Kanchanasin P."/>
            <person name="Tanasupawat S."/>
            <person name="Yuki M."/>
            <person name="Kudo T."/>
        </authorList>
    </citation>
    <scope>NUCLEOTIDE SEQUENCE [LARGE SCALE GENOMIC DNA]</scope>
    <source>
        <strain evidence="3 4">ET3-3</strain>
    </source>
</reference>
<dbReference type="Pfam" id="PF13302">
    <property type="entry name" value="Acetyltransf_3"/>
    <property type="match status" value="1"/>
</dbReference>
<evidence type="ECO:0000313" key="3">
    <source>
        <dbReference type="EMBL" id="MVU84066.1"/>
    </source>
</evidence>
<organism evidence="3 4">
    <name type="scientific">Nocardia terrae</name>
    <dbReference type="NCBI Taxonomy" id="2675851"/>
    <lineage>
        <taxon>Bacteria</taxon>
        <taxon>Bacillati</taxon>
        <taxon>Actinomycetota</taxon>
        <taxon>Actinomycetes</taxon>
        <taxon>Mycobacteriales</taxon>
        <taxon>Nocardiaceae</taxon>
        <taxon>Nocardia</taxon>
    </lineage>
</organism>
<keyword evidence="4" id="KW-1185">Reference proteome</keyword>
<comment type="caution">
    <text evidence="3">The sequence shown here is derived from an EMBL/GenBank/DDBJ whole genome shotgun (WGS) entry which is preliminary data.</text>
</comment>
<dbReference type="SUPFAM" id="SSF55729">
    <property type="entry name" value="Acyl-CoA N-acyltransferases (Nat)"/>
    <property type="match status" value="1"/>
</dbReference>
<dbReference type="AlphaFoldDB" id="A0A7K1VBR8"/>
<dbReference type="Gene3D" id="3.40.630.30">
    <property type="match status" value="1"/>
</dbReference>
<keyword evidence="3" id="KW-0808">Transferase</keyword>
<dbReference type="EMBL" id="WRPP01000018">
    <property type="protein sequence ID" value="MVU84066.1"/>
    <property type="molecule type" value="Genomic_DNA"/>
</dbReference>